<evidence type="ECO:0000313" key="4">
    <source>
        <dbReference type="EMBL" id="CAI9974133.1"/>
    </source>
</evidence>
<organism evidence="4">
    <name type="scientific">Hexamita inflata</name>
    <dbReference type="NCBI Taxonomy" id="28002"/>
    <lineage>
        <taxon>Eukaryota</taxon>
        <taxon>Metamonada</taxon>
        <taxon>Diplomonadida</taxon>
        <taxon>Hexamitidae</taxon>
        <taxon>Hexamitinae</taxon>
        <taxon>Hexamita</taxon>
    </lineage>
</organism>
<dbReference type="EMBL" id="CATOUU010000590">
    <property type="protein sequence ID" value="CAI9934883.1"/>
    <property type="molecule type" value="Genomic_DNA"/>
</dbReference>
<evidence type="ECO:0000313" key="7">
    <source>
        <dbReference type="EMBL" id="CAL6082864.1"/>
    </source>
</evidence>
<reference evidence="4" key="1">
    <citation type="submission" date="2023-06" db="EMBL/GenBank/DDBJ databases">
        <authorList>
            <person name="Kurt Z."/>
        </authorList>
    </citation>
    <scope>NUCLEOTIDE SEQUENCE</scope>
</reference>
<dbReference type="EMBL" id="CAXDID020000084">
    <property type="protein sequence ID" value="CAL6019845.1"/>
    <property type="molecule type" value="Genomic_DNA"/>
</dbReference>
<evidence type="ECO:0000313" key="6">
    <source>
        <dbReference type="EMBL" id="CAL6071564.1"/>
    </source>
</evidence>
<evidence type="ECO:0000313" key="8">
    <source>
        <dbReference type="Proteomes" id="UP001642409"/>
    </source>
</evidence>
<keyword evidence="8" id="KW-1185">Reference proteome</keyword>
<dbReference type="EMBL" id="CAXDID020000291">
    <property type="protein sequence ID" value="CAL6071564.1"/>
    <property type="molecule type" value="Genomic_DNA"/>
</dbReference>
<feature type="coiled-coil region" evidence="1">
    <location>
        <begin position="128"/>
        <end position="160"/>
    </location>
</feature>
<evidence type="ECO:0000313" key="2">
    <source>
        <dbReference type="EMBL" id="CAI9912960.1"/>
    </source>
</evidence>
<evidence type="ECO:0000313" key="5">
    <source>
        <dbReference type="EMBL" id="CAL6019845.1"/>
    </source>
</evidence>
<dbReference type="EMBL" id="CATOUU010001139">
    <property type="protein sequence ID" value="CAI9974133.1"/>
    <property type="molecule type" value="Genomic_DNA"/>
</dbReference>
<proteinExistence type="predicted"/>
<name>A0AA86RIG5_9EUKA</name>
<dbReference type="Proteomes" id="UP001642409">
    <property type="component" value="Unassembled WGS sequence"/>
</dbReference>
<dbReference type="EMBL" id="CAXDID020000368">
    <property type="protein sequence ID" value="CAL6082864.1"/>
    <property type="molecule type" value="Genomic_DNA"/>
</dbReference>
<dbReference type="AlphaFoldDB" id="A0AA86RIG5"/>
<accession>A0AA86RIG5</accession>
<evidence type="ECO:0000313" key="3">
    <source>
        <dbReference type="EMBL" id="CAI9934883.1"/>
    </source>
</evidence>
<evidence type="ECO:0000256" key="1">
    <source>
        <dbReference type="SAM" id="Coils"/>
    </source>
</evidence>
<gene>
    <name evidence="3" type="ORF">HINF_LOCUS22528</name>
    <name evidence="5" type="ORF">HINF_LOCUS27142</name>
    <name evidence="6" type="ORF">HINF_LOCUS55204</name>
    <name evidence="2" type="ORF">HINF_LOCUS605</name>
    <name evidence="7" type="ORF">HINF_LOCUS61448</name>
    <name evidence="4" type="ORF">HINF_LOCUS61778</name>
</gene>
<reference evidence="5 8" key="2">
    <citation type="submission" date="2024-07" db="EMBL/GenBank/DDBJ databases">
        <authorList>
            <person name="Akdeniz Z."/>
        </authorList>
    </citation>
    <scope>NUCLEOTIDE SEQUENCE [LARGE SCALE GENOMIC DNA]</scope>
</reference>
<sequence length="205" mass="24517">MLPNINQPASYAKQQLFRADSTLHLEQTRLQKLKEYVHQNNTLERCTSNQNQRRQSASALAEETRYNLNLKNSNIQNYHSCQLQKQTILREIKQNTFMKQDELLEYARSRSTSAKNQTKIAEDKIRYERELEVNQKRLANQITRTQKQRKEMEINQKRNQTREQNIGAEGQFWESRADVIEKTKRNLDRIYKEQQAVRMLAMKNK</sequence>
<dbReference type="EMBL" id="CATOUU010000011">
    <property type="protein sequence ID" value="CAI9912960.1"/>
    <property type="molecule type" value="Genomic_DNA"/>
</dbReference>
<protein>
    <submittedName>
        <fullName evidence="5">Hypothetical_protein</fullName>
    </submittedName>
</protein>
<comment type="caution">
    <text evidence="4">The sequence shown here is derived from an EMBL/GenBank/DDBJ whole genome shotgun (WGS) entry which is preliminary data.</text>
</comment>
<keyword evidence="1" id="KW-0175">Coiled coil</keyword>